<sequence>MKIFTLCAHIIFWCGDIPAISKLMYITGHNSYMGCRFCDIQGIISGEPNKNHVYYLLIPSSGRKLPIYNLDTVEPLKTDMHGGQVLYQYREEEKNQYNDNQVFALDNNIEELWHPSTNYKIKEEKRNNGNWDCEIIYLC</sequence>
<evidence type="ECO:0000313" key="2">
    <source>
        <dbReference type="Proteomes" id="UP000266673"/>
    </source>
</evidence>
<comment type="caution">
    <text evidence="1">The sequence shown here is derived from an EMBL/GenBank/DDBJ whole genome shotgun (WGS) entry which is preliminary data.</text>
</comment>
<accession>A0A397TXN1</accession>
<dbReference type="STRING" id="44941.A0A397TXN1"/>
<dbReference type="AlphaFoldDB" id="A0A397TXN1"/>
<gene>
    <name evidence="1" type="ORF">C2G38_2226842</name>
</gene>
<keyword evidence="2" id="KW-1185">Reference proteome</keyword>
<protein>
    <submittedName>
        <fullName evidence="1">Uncharacterized protein</fullName>
    </submittedName>
</protein>
<evidence type="ECO:0000313" key="1">
    <source>
        <dbReference type="EMBL" id="RIB02802.1"/>
    </source>
</evidence>
<dbReference type="EMBL" id="QKWP01002585">
    <property type="protein sequence ID" value="RIB02802.1"/>
    <property type="molecule type" value="Genomic_DNA"/>
</dbReference>
<organism evidence="1 2">
    <name type="scientific">Gigaspora rosea</name>
    <dbReference type="NCBI Taxonomy" id="44941"/>
    <lineage>
        <taxon>Eukaryota</taxon>
        <taxon>Fungi</taxon>
        <taxon>Fungi incertae sedis</taxon>
        <taxon>Mucoromycota</taxon>
        <taxon>Glomeromycotina</taxon>
        <taxon>Glomeromycetes</taxon>
        <taxon>Diversisporales</taxon>
        <taxon>Gigasporaceae</taxon>
        <taxon>Gigaspora</taxon>
    </lineage>
</organism>
<dbReference type="OrthoDB" id="2405040at2759"/>
<reference evidence="1 2" key="1">
    <citation type="submission" date="2018-06" db="EMBL/GenBank/DDBJ databases">
        <title>Comparative genomics reveals the genomic features of Rhizophagus irregularis, R. cerebriforme, R. diaphanum and Gigaspora rosea, and their symbiotic lifestyle signature.</title>
        <authorList>
            <person name="Morin E."/>
            <person name="San Clemente H."/>
            <person name="Chen E.C.H."/>
            <person name="De La Providencia I."/>
            <person name="Hainaut M."/>
            <person name="Kuo A."/>
            <person name="Kohler A."/>
            <person name="Murat C."/>
            <person name="Tang N."/>
            <person name="Roy S."/>
            <person name="Loubradou J."/>
            <person name="Henrissat B."/>
            <person name="Grigoriev I.V."/>
            <person name="Corradi N."/>
            <person name="Roux C."/>
            <person name="Martin F.M."/>
        </authorList>
    </citation>
    <scope>NUCLEOTIDE SEQUENCE [LARGE SCALE GENOMIC DNA]</scope>
    <source>
        <strain evidence="1 2">DAOM 194757</strain>
    </source>
</reference>
<proteinExistence type="predicted"/>
<dbReference type="Proteomes" id="UP000266673">
    <property type="component" value="Unassembled WGS sequence"/>
</dbReference>
<name>A0A397TXN1_9GLOM</name>